<sequence length="415" mass="44014">MGNNLRWLRAFYFLFYGLQGISIPFLPLWFASRGLDTDLIGLIVATAFLPKILSAPLLAHVADVTGRLKILIAAPLATTALLFACYPWLDAPAWVFWATLGINMLFPAVQPVLDRIALSHVVGGRPVYTTVRVWGSIGFAATTLAGGYVIRATDPLAIVIMSALLTLTCAICVRALPGMGVVPPRSAPATPSTPAATAATAASPAPAPTDAGPRAALPATRWPLLQVLRDNAAVLTILAASLIQASNGFLYSYASLFWTDRGLSTSDIGLLWTVGVTAEVVFFYFAARIVPRVGAERLIWLSAVMSAVRWLGLAFCTSLAPLLALQLLQAFTLAGNNSAVMTYIARRVPAGCQTSAIALYAMLSGGVLMFFSVNAARLVYPQVSWGGFGMMAVFALCAVPLVLWAARLGRARDAA</sequence>
<dbReference type="Proteomes" id="UP000216913">
    <property type="component" value="Unassembled WGS sequence"/>
</dbReference>
<dbReference type="PANTHER" id="PTHR23522">
    <property type="entry name" value="BLL5896 PROTEIN"/>
    <property type="match status" value="1"/>
</dbReference>
<feature type="transmembrane region" description="Helical" evidence="9">
    <location>
        <begin position="232"/>
        <end position="256"/>
    </location>
</feature>
<comment type="subcellular location">
    <subcellularLocation>
        <location evidence="1">Cell inner membrane</location>
        <topology evidence="1">Multi-pass membrane protein</topology>
    </subcellularLocation>
</comment>
<dbReference type="Pfam" id="PF12832">
    <property type="entry name" value="MFS_1_like"/>
    <property type="match status" value="1"/>
</dbReference>
<keyword evidence="12" id="KW-1185">Reference proteome</keyword>
<feature type="transmembrane region" description="Helical" evidence="9">
    <location>
        <begin position="268"/>
        <end position="286"/>
    </location>
</feature>
<dbReference type="AlphaFoldDB" id="A0A261TXK7"/>
<evidence type="ECO:0000256" key="6">
    <source>
        <dbReference type="ARBA" id="ARBA00022989"/>
    </source>
</evidence>
<dbReference type="RefSeq" id="WP_094799237.1">
    <property type="nucleotide sequence ID" value="NZ_NEVP01000004.1"/>
</dbReference>
<dbReference type="InterPro" id="IPR026032">
    <property type="entry name" value="HcaT-like"/>
</dbReference>
<dbReference type="InterPro" id="IPR020846">
    <property type="entry name" value="MFS_dom"/>
</dbReference>
<keyword evidence="5 9" id="KW-0812">Transmembrane</keyword>
<evidence type="ECO:0000313" key="11">
    <source>
        <dbReference type="EMBL" id="OZI53730.1"/>
    </source>
</evidence>
<dbReference type="GO" id="GO:0030395">
    <property type="term" value="F:lactose binding"/>
    <property type="evidence" value="ECO:0007669"/>
    <property type="project" value="TreeGrafter"/>
</dbReference>
<dbReference type="SUPFAM" id="SSF103473">
    <property type="entry name" value="MFS general substrate transporter"/>
    <property type="match status" value="1"/>
</dbReference>
<feature type="transmembrane region" description="Helical" evidence="9">
    <location>
        <begin position="156"/>
        <end position="176"/>
    </location>
</feature>
<dbReference type="InterPro" id="IPR024989">
    <property type="entry name" value="MFS_assoc_dom"/>
</dbReference>
<feature type="domain" description="Major facilitator superfamily (MFS) profile" evidence="10">
    <location>
        <begin position="232"/>
        <end position="415"/>
    </location>
</feature>
<feature type="transmembrane region" description="Helical" evidence="9">
    <location>
        <begin position="357"/>
        <end position="379"/>
    </location>
</feature>
<evidence type="ECO:0000256" key="4">
    <source>
        <dbReference type="ARBA" id="ARBA00022519"/>
    </source>
</evidence>
<feature type="transmembrane region" description="Helical" evidence="9">
    <location>
        <begin position="133"/>
        <end position="150"/>
    </location>
</feature>
<evidence type="ECO:0000313" key="12">
    <source>
        <dbReference type="Proteomes" id="UP000216913"/>
    </source>
</evidence>
<evidence type="ECO:0000256" key="5">
    <source>
        <dbReference type="ARBA" id="ARBA00022692"/>
    </source>
</evidence>
<dbReference type="EMBL" id="NEVP01000004">
    <property type="protein sequence ID" value="OZI53730.1"/>
    <property type="molecule type" value="Genomic_DNA"/>
</dbReference>
<comment type="caution">
    <text evidence="11">The sequence shown here is derived from an EMBL/GenBank/DDBJ whole genome shotgun (WGS) entry which is preliminary data.</text>
</comment>
<keyword evidence="2" id="KW-0813">Transport</keyword>
<feature type="transmembrane region" description="Helical" evidence="9">
    <location>
        <begin position="39"/>
        <end position="58"/>
    </location>
</feature>
<feature type="transmembrane region" description="Helical" evidence="9">
    <location>
        <begin position="70"/>
        <end position="89"/>
    </location>
</feature>
<feature type="transmembrane region" description="Helical" evidence="9">
    <location>
        <begin position="385"/>
        <end position="406"/>
    </location>
</feature>
<keyword evidence="6 9" id="KW-1133">Transmembrane helix</keyword>
<feature type="transmembrane region" description="Helical" evidence="9">
    <location>
        <begin position="7"/>
        <end position="27"/>
    </location>
</feature>
<evidence type="ECO:0000256" key="1">
    <source>
        <dbReference type="ARBA" id="ARBA00004429"/>
    </source>
</evidence>
<gene>
    <name evidence="11" type="ORF">CAL25_07130</name>
</gene>
<evidence type="ECO:0000256" key="7">
    <source>
        <dbReference type="ARBA" id="ARBA00023136"/>
    </source>
</evidence>
<dbReference type="GO" id="GO:0005886">
    <property type="term" value="C:plasma membrane"/>
    <property type="evidence" value="ECO:0007669"/>
    <property type="project" value="UniProtKB-SubCell"/>
</dbReference>
<dbReference type="InterPro" id="IPR036259">
    <property type="entry name" value="MFS_trans_sf"/>
</dbReference>
<dbReference type="PIRSF" id="PIRSF004925">
    <property type="entry name" value="HcaT"/>
    <property type="match status" value="1"/>
</dbReference>
<keyword evidence="4" id="KW-0997">Cell inner membrane</keyword>
<reference evidence="11 12" key="1">
    <citation type="submission" date="2017-05" db="EMBL/GenBank/DDBJ databases">
        <title>Complete and WGS of Bordetella genogroups.</title>
        <authorList>
            <person name="Spilker T."/>
            <person name="LiPuma J."/>
        </authorList>
    </citation>
    <scope>NUCLEOTIDE SEQUENCE [LARGE SCALE GENOMIC DNA]</scope>
    <source>
        <strain evidence="11 12">AU10456</strain>
    </source>
</reference>
<dbReference type="GO" id="GO:0015528">
    <property type="term" value="F:lactose:proton symporter activity"/>
    <property type="evidence" value="ECO:0007669"/>
    <property type="project" value="TreeGrafter"/>
</dbReference>
<dbReference type="PANTHER" id="PTHR23522:SF10">
    <property type="entry name" value="3-PHENYLPROPIONIC ACID TRANSPORTER-RELATED"/>
    <property type="match status" value="1"/>
</dbReference>
<proteinExistence type="predicted"/>
<dbReference type="OrthoDB" id="8639149at2"/>
<name>A0A261TXK7_9BORD</name>
<dbReference type="PROSITE" id="PS50850">
    <property type="entry name" value="MFS"/>
    <property type="match status" value="1"/>
</dbReference>
<organism evidence="11 12">
    <name type="scientific">Bordetella genomosp. 5</name>
    <dbReference type="NCBI Taxonomy" id="1395608"/>
    <lineage>
        <taxon>Bacteria</taxon>
        <taxon>Pseudomonadati</taxon>
        <taxon>Pseudomonadota</taxon>
        <taxon>Betaproteobacteria</taxon>
        <taxon>Burkholderiales</taxon>
        <taxon>Alcaligenaceae</taxon>
        <taxon>Bordetella</taxon>
    </lineage>
</organism>
<evidence type="ECO:0000256" key="9">
    <source>
        <dbReference type="SAM" id="Phobius"/>
    </source>
</evidence>
<accession>A0A261TXK7</accession>
<dbReference type="Gene3D" id="1.20.1250.20">
    <property type="entry name" value="MFS general substrate transporter like domains"/>
    <property type="match status" value="2"/>
</dbReference>
<feature type="region of interest" description="Disordered" evidence="8">
    <location>
        <begin position="187"/>
        <end position="211"/>
    </location>
</feature>
<feature type="transmembrane region" description="Helical" evidence="9">
    <location>
        <begin position="95"/>
        <end position="113"/>
    </location>
</feature>
<keyword evidence="3" id="KW-1003">Cell membrane</keyword>
<evidence type="ECO:0000259" key="10">
    <source>
        <dbReference type="PROSITE" id="PS50850"/>
    </source>
</evidence>
<feature type="compositionally biased region" description="Low complexity" evidence="8">
    <location>
        <begin position="187"/>
        <end position="204"/>
    </location>
</feature>
<protein>
    <submittedName>
        <fullName evidence="11">MFS transporter</fullName>
    </submittedName>
</protein>
<keyword evidence="7 9" id="KW-0472">Membrane</keyword>
<evidence type="ECO:0000256" key="8">
    <source>
        <dbReference type="SAM" id="MobiDB-lite"/>
    </source>
</evidence>
<evidence type="ECO:0000256" key="2">
    <source>
        <dbReference type="ARBA" id="ARBA00022448"/>
    </source>
</evidence>
<evidence type="ECO:0000256" key="3">
    <source>
        <dbReference type="ARBA" id="ARBA00022475"/>
    </source>
</evidence>